<sequence length="72" mass="7974">MGIRELVLDQAKKEGIALGEKKGIEKGIEKGIQEGKTEVVKNMLITGRFTDQEIANFASVPEVFVTEIRKTL</sequence>
<comment type="caution">
    <text evidence="1">The sequence shown here is derived from an EMBL/GenBank/DDBJ whole genome shotgun (WGS) entry which is preliminary data.</text>
</comment>
<evidence type="ECO:0000313" key="2">
    <source>
        <dbReference type="Proteomes" id="UP000294850"/>
    </source>
</evidence>
<organism evidence="1 2">
    <name type="scientific">Dyadobacter psychrotolerans</name>
    <dbReference type="NCBI Taxonomy" id="2541721"/>
    <lineage>
        <taxon>Bacteria</taxon>
        <taxon>Pseudomonadati</taxon>
        <taxon>Bacteroidota</taxon>
        <taxon>Cytophagia</taxon>
        <taxon>Cytophagales</taxon>
        <taxon>Spirosomataceae</taxon>
        <taxon>Dyadobacter</taxon>
    </lineage>
</organism>
<protein>
    <submittedName>
        <fullName evidence="1">Uncharacterized protein</fullName>
    </submittedName>
</protein>
<gene>
    <name evidence="1" type="ORF">E0F88_17165</name>
</gene>
<reference evidence="1 2" key="1">
    <citation type="submission" date="2019-03" db="EMBL/GenBank/DDBJ databases">
        <title>Dyadobacter AR-3-6 sp. nov., isolated from arctic soil.</title>
        <authorList>
            <person name="Chaudhary D.K."/>
        </authorList>
    </citation>
    <scope>NUCLEOTIDE SEQUENCE [LARGE SCALE GENOMIC DNA]</scope>
    <source>
        <strain evidence="1 2">AR-3-6</strain>
    </source>
</reference>
<dbReference type="Proteomes" id="UP000294850">
    <property type="component" value="Unassembled WGS sequence"/>
</dbReference>
<dbReference type="EMBL" id="SMFL01000006">
    <property type="protein sequence ID" value="TDE13637.1"/>
    <property type="molecule type" value="Genomic_DNA"/>
</dbReference>
<accession>A0A4R5DJU4</accession>
<name>A0A4R5DJU4_9BACT</name>
<proteinExistence type="predicted"/>
<dbReference type="OrthoDB" id="9803508at2"/>
<keyword evidence="2" id="KW-1185">Reference proteome</keyword>
<evidence type="ECO:0000313" key="1">
    <source>
        <dbReference type="EMBL" id="TDE13637.1"/>
    </source>
</evidence>
<dbReference type="AlphaFoldDB" id="A0A4R5DJU4"/>
<dbReference type="RefSeq" id="WP_131959514.1">
    <property type="nucleotide sequence ID" value="NZ_SMFL01000006.1"/>
</dbReference>